<evidence type="ECO:0000313" key="3">
    <source>
        <dbReference type="Proteomes" id="UP000717585"/>
    </source>
</evidence>
<feature type="compositionally biased region" description="Polar residues" evidence="1">
    <location>
        <begin position="43"/>
        <end position="58"/>
    </location>
</feature>
<proteinExistence type="predicted"/>
<protein>
    <submittedName>
        <fullName evidence="2">Uncharacterized protein</fullName>
    </submittedName>
</protein>
<evidence type="ECO:0000256" key="1">
    <source>
        <dbReference type="SAM" id="MobiDB-lite"/>
    </source>
</evidence>
<organism evidence="2 3">
    <name type="scientific">Carpediemonas membranifera</name>
    <dbReference type="NCBI Taxonomy" id="201153"/>
    <lineage>
        <taxon>Eukaryota</taxon>
        <taxon>Metamonada</taxon>
        <taxon>Carpediemonas-like organisms</taxon>
        <taxon>Carpediemonas</taxon>
    </lineage>
</organism>
<keyword evidence="3" id="KW-1185">Reference proteome</keyword>
<feature type="compositionally biased region" description="Basic and acidic residues" evidence="1">
    <location>
        <begin position="66"/>
        <end position="75"/>
    </location>
</feature>
<dbReference type="Proteomes" id="UP000717585">
    <property type="component" value="Unassembled WGS sequence"/>
</dbReference>
<feature type="region of interest" description="Disordered" evidence="1">
    <location>
        <begin position="1"/>
        <end position="88"/>
    </location>
</feature>
<feature type="compositionally biased region" description="Basic residues" evidence="1">
    <location>
        <begin position="9"/>
        <end position="18"/>
    </location>
</feature>
<reference evidence="2" key="1">
    <citation type="submission" date="2021-05" db="EMBL/GenBank/DDBJ databases">
        <title>A free-living protist that lacks canonical eukaryotic 1 DNA replication and segregation systems.</title>
        <authorList>
            <person name="Salas-Leiva D.E."/>
            <person name="Tromer E.C."/>
            <person name="Curtis B.A."/>
            <person name="Jerlstrom-Hultqvist J."/>
            <person name="Kolisko M."/>
            <person name="Yi Z."/>
            <person name="Salas-Leiva J.S."/>
            <person name="Gallot-Lavallee L."/>
            <person name="Kops G.J.P.L."/>
            <person name="Archibald J.M."/>
            <person name="Simpson A.G.B."/>
            <person name="Roger A.J."/>
        </authorList>
    </citation>
    <scope>NUCLEOTIDE SEQUENCE</scope>
    <source>
        <strain evidence="2">BICM</strain>
    </source>
</reference>
<gene>
    <name evidence="2" type="ORF">J8273_0062</name>
</gene>
<name>A0A8J6EAL3_9EUKA</name>
<comment type="caution">
    <text evidence="2">The sequence shown here is derived from an EMBL/GenBank/DDBJ whole genome shotgun (WGS) entry which is preliminary data.</text>
</comment>
<dbReference type="EMBL" id="JAHDYR010000012">
    <property type="protein sequence ID" value="KAG9394855.1"/>
    <property type="molecule type" value="Genomic_DNA"/>
</dbReference>
<evidence type="ECO:0000313" key="2">
    <source>
        <dbReference type="EMBL" id="KAG9394855.1"/>
    </source>
</evidence>
<dbReference type="AlphaFoldDB" id="A0A8J6EAL3"/>
<accession>A0A8J6EAL3</accession>
<sequence>MMASTPRHSTNRRLRTRRVASAFTLAPRTLYPPHTSAHCPEQSPRTCRSPDQPTSRCANATPAHLQRGDEAEARRSPTHQPLRPDAEVDETSFMPHMGRLIDFSTFSHLILSLPAQFSQVE</sequence>